<comment type="caution">
    <text evidence="9">The sequence shown here is derived from an EMBL/GenBank/DDBJ whole genome shotgun (WGS) entry which is preliminary data.</text>
</comment>
<keyword evidence="7" id="KW-0411">Iron-sulfur</keyword>
<dbReference type="Pfam" id="PF04055">
    <property type="entry name" value="Radical_SAM"/>
    <property type="match status" value="1"/>
</dbReference>
<reference evidence="9 10" key="1">
    <citation type="submission" date="2024-10" db="EMBL/GenBank/DDBJ databases">
        <title>The Natural Products Discovery Center: Release of the First 8490 Sequenced Strains for Exploring Actinobacteria Biosynthetic Diversity.</title>
        <authorList>
            <person name="Kalkreuter E."/>
            <person name="Kautsar S.A."/>
            <person name="Yang D."/>
            <person name="Bader C.D."/>
            <person name="Teijaro C.N."/>
            <person name="Fluegel L."/>
            <person name="Davis C.M."/>
            <person name="Simpson J.R."/>
            <person name="Lauterbach L."/>
            <person name="Steele A.D."/>
            <person name="Gui C."/>
            <person name="Meng S."/>
            <person name="Li G."/>
            <person name="Viehrig K."/>
            <person name="Ye F."/>
            <person name="Su P."/>
            <person name="Kiefer A.F."/>
            <person name="Nichols A."/>
            <person name="Cepeda A.J."/>
            <person name="Yan W."/>
            <person name="Fan B."/>
            <person name="Jiang Y."/>
            <person name="Adhikari A."/>
            <person name="Zheng C.-J."/>
            <person name="Schuster L."/>
            <person name="Cowan T.M."/>
            <person name="Smanski M.J."/>
            <person name="Chevrette M.G."/>
            <person name="De Carvalho L.P.S."/>
            <person name="Shen B."/>
        </authorList>
    </citation>
    <scope>NUCLEOTIDE SEQUENCE [LARGE SCALE GENOMIC DNA]</scope>
    <source>
        <strain evidence="9 10">NPDC049845</strain>
    </source>
</reference>
<proteinExistence type="predicted"/>
<evidence type="ECO:0000256" key="1">
    <source>
        <dbReference type="ARBA" id="ARBA00001966"/>
    </source>
</evidence>
<comment type="cofactor">
    <cofactor evidence="1">
        <name>[4Fe-4S] cluster</name>
        <dbReference type="ChEBI" id="CHEBI:49883"/>
    </cofactor>
</comment>
<evidence type="ECO:0000313" key="9">
    <source>
        <dbReference type="EMBL" id="MFI7265451.1"/>
    </source>
</evidence>
<dbReference type="RefSeq" id="WP_396771194.1">
    <property type="nucleotide sequence ID" value="NZ_JBITLA010000014.1"/>
</dbReference>
<sequence>MTMLGMPAVPAARRGTAAGPVDFTAGHHFAVSSAATVEDLAEAATVPLSVILQITKRCNFDCSFCSETLQLPDPTLAQLDTIRGNLAGVSRVFLSGGEPLLRRDFGDVVDMYAGDFILGIPTNATRGLQHAKSMVGKVAFVNVGLEGPRATTNRVRGDYDEVMSGIRAFLEHGLPLSLSAVVYRSTLHALPFTYQIADVIGAGKLKLILPLRKGNALDLEEHEFISLDEAGQTFDRLTEARAVHDWRPALRMTAWTPETEGHMILVEVTGKASAWPVYDAPDLLEPLGNLLEEPVTEIWKRYGFKRNHFAKYLGKSIRTVANAGTAAGTGGHARA</sequence>
<dbReference type="InterPro" id="IPR050377">
    <property type="entry name" value="Radical_SAM_PqqE_MftC-like"/>
</dbReference>
<dbReference type="SFLD" id="SFLDG01067">
    <property type="entry name" value="SPASM/twitch_domain_containing"/>
    <property type="match status" value="1"/>
</dbReference>
<evidence type="ECO:0000256" key="4">
    <source>
        <dbReference type="ARBA" id="ARBA00022723"/>
    </source>
</evidence>
<organism evidence="9 10">
    <name type="scientific">Micromonospora maritima</name>
    <dbReference type="NCBI Taxonomy" id="986711"/>
    <lineage>
        <taxon>Bacteria</taxon>
        <taxon>Bacillati</taxon>
        <taxon>Actinomycetota</taxon>
        <taxon>Actinomycetes</taxon>
        <taxon>Micromonosporales</taxon>
        <taxon>Micromonosporaceae</taxon>
        <taxon>Micromonospora</taxon>
    </lineage>
</organism>
<keyword evidence="10" id="KW-1185">Reference proteome</keyword>
<dbReference type="Proteomes" id="UP001612812">
    <property type="component" value="Unassembled WGS sequence"/>
</dbReference>
<evidence type="ECO:0000259" key="8">
    <source>
        <dbReference type="Pfam" id="PF04055"/>
    </source>
</evidence>
<evidence type="ECO:0000256" key="5">
    <source>
        <dbReference type="ARBA" id="ARBA00023002"/>
    </source>
</evidence>
<dbReference type="EMBL" id="JBITLE010000012">
    <property type="protein sequence ID" value="MFI7265451.1"/>
    <property type="molecule type" value="Genomic_DNA"/>
</dbReference>
<evidence type="ECO:0000256" key="2">
    <source>
        <dbReference type="ARBA" id="ARBA00022485"/>
    </source>
</evidence>
<dbReference type="PANTHER" id="PTHR11228:SF7">
    <property type="entry name" value="PQQA PEPTIDE CYCLASE"/>
    <property type="match status" value="1"/>
</dbReference>
<evidence type="ECO:0000256" key="7">
    <source>
        <dbReference type="ARBA" id="ARBA00023014"/>
    </source>
</evidence>
<dbReference type="SFLD" id="SFLDS00029">
    <property type="entry name" value="Radical_SAM"/>
    <property type="match status" value="1"/>
</dbReference>
<dbReference type="InterPro" id="IPR058240">
    <property type="entry name" value="rSAM_sf"/>
</dbReference>
<dbReference type="CDD" id="cd01335">
    <property type="entry name" value="Radical_SAM"/>
    <property type="match status" value="1"/>
</dbReference>
<feature type="domain" description="Radical SAM core" evidence="8">
    <location>
        <begin position="53"/>
        <end position="181"/>
    </location>
</feature>
<dbReference type="InterPro" id="IPR000385">
    <property type="entry name" value="MoaA_NifB_PqqE_Fe-S-bd_CS"/>
</dbReference>
<keyword evidence="3" id="KW-0949">S-adenosyl-L-methionine</keyword>
<keyword evidence="5" id="KW-0560">Oxidoreductase</keyword>
<evidence type="ECO:0000256" key="3">
    <source>
        <dbReference type="ARBA" id="ARBA00022691"/>
    </source>
</evidence>
<evidence type="ECO:0000313" key="10">
    <source>
        <dbReference type="Proteomes" id="UP001612812"/>
    </source>
</evidence>
<gene>
    <name evidence="9" type="ORF">ACIBP4_24515</name>
</gene>
<dbReference type="SUPFAM" id="SSF102114">
    <property type="entry name" value="Radical SAM enzymes"/>
    <property type="match status" value="1"/>
</dbReference>
<dbReference type="InterPro" id="IPR007197">
    <property type="entry name" value="rSAM"/>
</dbReference>
<name>A0ABW7ZRJ2_9ACTN</name>
<keyword evidence="4" id="KW-0479">Metal-binding</keyword>
<accession>A0ABW7ZRJ2</accession>
<evidence type="ECO:0000256" key="6">
    <source>
        <dbReference type="ARBA" id="ARBA00023004"/>
    </source>
</evidence>
<protein>
    <submittedName>
        <fullName evidence="9">Radical SAM protein</fullName>
    </submittedName>
</protein>
<keyword evidence="2" id="KW-0004">4Fe-4S</keyword>
<keyword evidence="6" id="KW-0408">Iron</keyword>
<dbReference type="Gene3D" id="3.20.20.70">
    <property type="entry name" value="Aldolase class I"/>
    <property type="match status" value="1"/>
</dbReference>
<dbReference type="PANTHER" id="PTHR11228">
    <property type="entry name" value="RADICAL SAM DOMAIN PROTEIN"/>
    <property type="match status" value="1"/>
</dbReference>
<dbReference type="InterPro" id="IPR013785">
    <property type="entry name" value="Aldolase_TIM"/>
</dbReference>
<dbReference type="PROSITE" id="PS01305">
    <property type="entry name" value="MOAA_NIFB_PQQE"/>
    <property type="match status" value="1"/>
</dbReference>